<comment type="function">
    <text evidence="3">DNA-dependent RNA polymerase (RNAP) catalyzes the transcription of DNA into RNA using the four ribonucleoside triphosphates as substrates.</text>
</comment>
<keyword evidence="3" id="KW-0808">Transferase</keyword>
<organism evidence="5 6">
    <name type="scientific">Methanimicrococcus hongohii</name>
    <dbReference type="NCBI Taxonomy" id="3028295"/>
    <lineage>
        <taxon>Archaea</taxon>
        <taxon>Methanobacteriati</taxon>
        <taxon>Methanobacteriota</taxon>
        <taxon>Stenosarchaea group</taxon>
        <taxon>Methanomicrobia</taxon>
        <taxon>Methanosarcinales</taxon>
        <taxon>Methanosarcinaceae</taxon>
        <taxon>Methanimicrococcus</taxon>
    </lineage>
</organism>
<accession>A0AA96ZS13</accession>
<keyword evidence="2 3" id="KW-0804">Transcription</keyword>
<comment type="subcellular location">
    <subcellularLocation>
        <location evidence="3">Cytoplasm</location>
    </subcellularLocation>
</comment>
<feature type="domain" description="RNA polymerase subunit H/Rpb5 C-terminal" evidence="4">
    <location>
        <begin position="14"/>
        <end position="86"/>
    </location>
</feature>
<dbReference type="GO" id="GO:0000428">
    <property type="term" value="C:DNA-directed RNA polymerase complex"/>
    <property type="evidence" value="ECO:0007669"/>
    <property type="project" value="UniProtKB-KW"/>
</dbReference>
<dbReference type="EMBL" id="CP131059">
    <property type="protein sequence ID" value="WNY22925.1"/>
    <property type="molecule type" value="Genomic_DNA"/>
</dbReference>
<dbReference type="AlphaFoldDB" id="A0AA96ZS13"/>
<dbReference type="InterPro" id="IPR000783">
    <property type="entry name" value="RNA_pol_subH/Rpb5_C"/>
</dbReference>
<dbReference type="NCBIfam" id="NF007129">
    <property type="entry name" value="PRK09570.1"/>
    <property type="match status" value="1"/>
</dbReference>
<keyword evidence="1 3" id="KW-0240">DNA-directed RNA polymerase</keyword>
<evidence type="ECO:0000313" key="5">
    <source>
        <dbReference type="EMBL" id="WNY22925.1"/>
    </source>
</evidence>
<dbReference type="InterPro" id="IPR035913">
    <property type="entry name" value="RPB5-like_sf"/>
</dbReference>
<gene>
    <name evidence="3" type="primary">rpo5</name>
    <name evidence="3" type="synonym">rpoH</name>
    <name evidence="5" type="ORF">MmiHf6_02180</name>
</gene>
<dbReference type="HAMAP" id="MF_00025">
    <property type="entry name" value="RNApol_Rpo5_RPB5"/>
    <property type="match status" value="1"/>
</dbReference>
<name>A0AA96ZS13_9EURY</name>
<evidence type="ECO:0000256" key="2">
    <source>
        <dbReference type="ARBA" id="ARBA00023163"/>
    </source>
</evidence>
<protein>
    <recommendedName>
        <fullName evidence="3">DNA-directed RNA polymerase subunit Rpo5</fullName>
        <ecNumber evidence="3">2.7.7.6</ecNumber>
    </recommendedName>
    <alternativeName>
        <fullName evidence="3">DNA-directed RNA polymerase subunit H</fullName>
    </alternativeName>
</protein>
<dbReference type="GO" id="GO:0042797">
    <property type="term" value="P:tRNA transcription by RNA polymerase III"/>
    <property type="evidence" value="ECO:0007669"/>
    <property type="project" value="TreeGrafter"/>
</dbReference>
<dbReference type="GO" id="GO:0006366">
    <property type="term" value="P:transcription by RNA polymerase II"/>
    <property type="evidence" value="ECO:0007669"/>
    <property type="project" value="TreeGrafter"/>
</dbReference>
<dbReference type="GO" id="GO:0003677">
    <property type="term" value="F:DNA binding"/>
    <property type="evidence" value="ECO:0007669"/>
    <property type="project" value="InterPro"/>
</dbReference>
<proteinExistence type="inferred from homology"/>
<dbReference type="Pfam" id="PF01191">
    <property type="entry name" value="RNA_pol_Rpb5_C"/>
    <property type="match status" value="1"/>
</dbReference>
<sequence length="91" mass="10450">MDYYLSHGGKDLTFKLLDHESVPHHEIIGDEEVAVLLEKYAIDKEQFPKLRFDDPIVLEIGAKIGDVIKITRKSQTADESFYYRLVIDAVV</sequence>
<dbReference type="InterPro" id="IPR014381">
    <property type="entry name" value="Arch_Rpo5/euc_Rpb5"/>
</dbReference>
<dbReference type="Gene3D" id="3.90.940.20">
    <property type="entry name" value="RPB5-like RNA polymerase subunit"/>
    <property type="match status" value="1"/>
</dbReference>
<dbReference type="GO" id="GO:0003899">
    <property type="term" value="F:DNA-directed RNA polymerase activity"/>
    <property type="evidence" value="ECO:0007669"/>
    <property type="project" value="UniProtKB-UniRule"/>
</dbReference>
<comment type="similarity">
    <text evidence="3">Belongs to the archaeal Rpo5/eukaryotic RPB5 RNA polymerase subunit family.</text>
</comment>
<evidence type="ECO:0000259" key="4">
    <source>
        <dbReference type="Pfam" id="PF01191"/>
    </source>
</evidence>
<keyword evidence="3" id="KW-0548">Nucleotidyltransferase</keyword>
<keyword evidence="6" id="KW-1185">Reference proteome</keyword>
<dbReference type="SUPFAM" id="SSF55287">
    <property type="entry name" value="RPB5-like RNA polymerase subunit"/>
    <property type="match status" value="1"/>
</dbReference>
<keyword evidence="3" id="KW-0963">Cytoplasm</keyword>
<dbReference type="Proteomes" id="UP001302978">
    <property type="component" value="Chromosome"/>
</dbReference>
<dbReference type="PANTHER" id="PTHR10535:SF0">
    <property type="entry name" value="DNA-DIRECTED RNA POLYMERASES I, II, AND III SUBUNIT RPABC1"/>
    <property type="match status" value="1"/>
</dbReference>
<dbReference type="KEGG" id="mehf:MmiHf6_02180"/>
<dbReference type="PANTHER" id="PTHR10535">
    <property type="entry name" value="DNA-DIRECTED RNA POLYMERASES I, II, AND III SUBUNIT RPABC1"/>
    <property type="match status" value="1"/>
</dbReference>
<comment type="catalytic activity">
    <reaction evidence="3">
        <text>RNA(n) + a ribonucleoside 5'-triphosphate = RNA(n+1) + diphosphate</text>
        <dbReference type="Rhea" id="RHEA:21248"/>
        <dbReference type="Rhea" id="RHEA-COMP:14527"/>
        <dbReference type="Rhea" id="RHEA-COMP:17342"/>
        <dbReference type="ChEBI" id="CHEBI:33019"/>
        <dbReference type="ChEBI" id="CHEBI:61557"/>
        <dbReference type="ChEBI" id="CHEBI:140395"/>
        <dbReference type="EC" id="2.7.7.6"/>
    </reaction>
</comment>
<comment type="subunit">
    <text evidence="3">Part of the RNA polymerase complex.</text>
</comment>
<dbReference type="EC" id="2.7.7.6" evidence="3"/>
<evidence type="ECO:0000256" key="1">
    <source>
        <dbReference type="ARBA" id="ARBA00022478"/>
    </source>
</evidence>
<reference evidence="5 6" key="1">
    <citation type="submission" date="2023-07" db="EMBL/GenBank/DDBJ databases">
        <title>Closed genoem sequence of Methanomicrococcus sp. Hf6.</title>
        <authorList>
            <person name="Poehlein A."/>
            <person name="Protasov E."/>
            <person name="Platt K."/>
            <person name="Reeh H."/>
            <person name="Daniel R."/>
            <person name="Brune A."/>
        </authorList>
    </citation>
    <scope>NUCLEOTIDE SEQUENCE [LARGE SCALE GENOMIC DNA]</scope>
    <source>
        <strain evidence="5 6">Hf6</strain>
    </source>
</reference>
<evidence type="ECO:0000256" key="3">
    <source>
        <dbReference type="HAMAP-Rule" id="MF_00025"/>
    </source>
</evidence>
<dbReference type="GO" id="GO:0005737">
    <property type="term" value="C:cytoplasm"/>
    <property type="evidence" value="ECO:0007669"/>
    <property type="project" value="UniProtKB-SubCell"/>
</dbReference>
<evidence type="ECO:0000313" key="6">
    <source>
        <dbReference type="Proteomes" id="UP001302978"/>
    </source>
</evidence>
<dbReference type="GO" id="GO:0006362">
    <property type="term" value="P:transcription elongation by RNA polymerase I"/>
    <property type="evidence" value="ECO:0007669"/>
    <property type="project" value="TreeGrafter"/>
</dbReference>